<accession>A0A087TGC3</accession>
<keyword evidence="4 7" id="KW-0863">Zinc-finger</keyword>
<keyword evidence="5" id="KW-0862">Zinc</keyword>
<evidence type="ECO:0000259" key="8">
    <source>
        <dbReference type="PROSITE" id="PS50157"/>
    </source>
</evidence>
<dbReference type="InterPro" id="IPR013087">
    <property type="entry name" value="Znf_C2H2_type"/>
</dbReference>
<organism evidence="9 10">
    <name type="scientific">Stegodyphus mimosarum</name>
    <name type="common">African social velvet spider</name>
    <dbReference type="NCBI Taxonomy" id="407821"/>
    <lineage>
        <taxon>Eukaryota</taxon>
        <taxon>Metazoa</taxon>
        <taxon>Ecdysozoa</taxon>
        <taxon>Arthropoda</taxon>
        <taxon>Chelicerata</taxon>
        <taxon>Arachnida</taxon>
        <taxon>Araneae</taxon>
        <taxon>Araneomorphae</taxon>
        <taxon>Entelegynae</taxon>
        <taxon>Eresoidea</taxon>
        <taxon>Eresidae</taxon>
        <taxon>Stegodyphus</taxon>
    </lineage>
</organism>
<evidence type="ECO:0000256" key="5">
    <source>
        <dbReference type="ARBA" id="ARBA00022833"/>
    </source>
</evidence>
<dbReference type="GO" id="GO:0000981">
    <property type="term" value="F:DNA-binding transcription factor activity, RNA polymerase II-specific"/>
    <property type="evidence" value="ECO:0007669"/>
    <property type="project" value="TreeGrafter"/>
</dbReference>
<dbReference type="Proteomes" id="UP000054359">
    <property type="component" value="Unassembled WGS sequence"/>
</dbReference>
<dbReference type="SUPFAM" id="SSF57667">
    <property type="entry name" value="beta-beta-alpha zinc fingers"/>
    <property type="match status" value="1"/>
</dbReference>
<keyword evidence="10" id="KW-1185">Reference proteome</keyword>
<dbReference type="GO" id="GO:0005634">
    <property type="term" value="C:nucleus"/>
    <property type="evidence" value="ECO:0007669"/>
    <property type="project" value="UniProtKB-SubCell"/>
</dbReference>
<name>A0A087TGC3_STEMI</name>
<keyword evidence="2" id="KW-0479">Metal-binding</keyword>
<evidence type="ECO:0000256" key="6">
    <source>
        <dbReference type="ARBA" id="ARBA00023242"/>
    </source>
</evidence>
<dbReference type="Pfam" id="PF00096">
    <property type="entry name" value="zf-C2H2"/>
    <property type="match status" value="1"/>
</dbReference>
<protein>
    <submittedName>
        <fullName evidence="9">Zinc finger protein 500</fullName>
    </submittedName>
</protein>
<sequence length="61" mass="6861">MYMDSVSIPFISSYRFSCELCSYKTNNSGHFAEHGVTHTGARPYVCPICSKGFSTKSNMQR</sequence>
<dbReference type="EMBL" id="KK115093">
    <property type="protein sequence ID" value="KFM64162.1"/>
    <property type="molecule type" value="Genomic_DNA"/>
</dbReference>
<evidence type="ECO:0000256" key="7">
    <source>
        <dbReference type="PROSITE-ProRule" id="PRU00042"/>
    </source>
</evidence>
<gene>
    <name evidence="9" type="ORF">X975_17654</name>
</gene>
<feature type="non-terminal residue" evidence="9">
    <location>
        <position position="61"/>
    </location>
</feature>
<evidence type="ECO:0000256" key="1">
    <source>
        <dbReference type="ARBA" id="ARBA00004123"/>
    </source>
</evidence>
<evidence type="ECO:0000256" key="4">
    <source>
        <dbReference type="ARBA" id="ARBA00022771"/>
    </source>
</evidence>
<dbReference type="OrthoDB" id="6365676at2759"/>
<dbReference type="STRING" id="407821.A0A087TGC3"/>
<dbReference type="GO" id="GO:0008270">
    <property type="term" value="F:zinc ion binding"/>
    <property type="evidence" value="ECO:0007669"/>
    <property type="project" value="UniProtKB-KW"/>
</dbReference>
<dbReference type="PANTHER" id="PTHR24394">
    <property type="entry name" value="ZINC FINGER PROTEIN"/>
    <property type="match status" value="1"/>
</dbReference>
<dbReference type="PANTHER" id="PTHR24394:SF44">
    <property type="entry name" value="ZINC FINGER PROTEIN 271-LIKE"/>
    <property type="match status" value="1"/>
</dbReference>
<feature type="domain" description="C2H2-type" evidence="8">
    <location>
        <begin position="16"/>
        <end position="43"/>
    </location>
</feature>
<dbReference type="PROSITE" id="PS50157">
    <property type="entry name" value="ZINC_FINGER_C2H2_2"/>
    <property type="match status" value="1"/>
</dbReference>
<proteinExistence type="predicted"/>
<evidence type="ECO:0000256" key="3">
    <source>
        <dbReference type="ARBA" id="ARBA00022737"/>
    </source>
</evidence>
<evidence type="ECO:0000256" key="2">
    <source>
        <dbReference type="ARBA" id="ARBA00022723"/>
    </source>
</evidence>
<comment type="subcellular location">
    <subcellularLocation>
        <location evidence="1">Nucleus</location>
    </subcellularLocation>
</comment>
<dbReference type="AlphaFoldDB" id="A0A087TGC3"/>
<evidence type="ECO:0000313" key="10">
    <source>
        <dbReference type="Proteomes" id="UP000054359"/>
    </source>
</evidence>
<dbReference type="Gene3D" id="3.30.160.60">
    <property type="entry name" value="Classic Zinc Finger"/>
    <property type="match status" value="2"/>
</dbReference>
<dbReference type="FunFam" id="3.30.160.60:FF:002343">
    <property type="entry name" value="Zinc finger protein 33A"/>
    <property type="match status" value="1"/>
</dbReference>
<reference evidence="9 10" key="1">
    <citation type="submission" date="2013-11" db="EMBL/GenBank/DDBJ databases">
        <title>Genome sequencing of Stegodyphus mimosarum.</title>
        <authorList>
            <person name="Bechsgaard J."/>
        </authorList>
    </citation>
    <scope>NUCLEOTIDE SEQUENCE [LARGE SCALE GENOMIC DNA]</scope>
</reference>
<dbReference type="InterPro" id="IPR036236">
    <property type="entry name" value="Znf_C2H2_sf"/>
</dbReference>
<keyword evidence="6" id="KW-0539">Nucleus</keyword>
<evidence type="ECO:0000313" key="9">
    <source>
        <dbReference type="EMBL" id="KFM64162.1"/>
    </source>
</evidence>
<keyword evidence="3" id="KW-0677">Repeat</keyword>